<keyword evidence="2 10" id="KW-0547">Nucleotide-binding</keyword>
<dbReference type="EMBL" id="CP071696">
    <property type="protein sequence ID" value="QTX04282.1"/>
    <property type="molecule type" value="Genomic_DNA"/>
</dbReference>
<dbReference type="InterPro" id="IPR014017">
    <property type="entry name" value="DNA_helicase_UvrD-like_C"/>
</dbReference>
<comment type="catalytic activity">
    <reaction evidence="7">
        <text>Couples ATP hydrolysis with the unwinding of duplex DNA by translocating in the 3'-5' direction.</text>
        <dbReference type="EC" id="5.6.2.4"/>
    </reaction>
</comment>
<dbReference type="GO" id="GO:0005829">
    <property type="term" value="C:cytosol"/>
    <property type="evidence" value="ECO:0007669"/>
    <property type="project" value="TreeGrafter"/>
</dbReference>
<protein>
    <recommendedName>
        <fullName evidence="8">DNA 3'-5' helicase</fullName>
        <ecNumber evidence="8">5.6.2.4</ecNumber>
    </recommendedName>
</protein>
<dbReference type="InterPro" id="IPR027417">
    <property type="entry name" value="P-loop_NTPase"/>
</dbReference>
<dbReference type="Gene3D" id="1.10.10.160">
    <property type="match status" value="1"/>
</dbReference>
<keyword evidence="3 10" id="KW-0378">Hydrolase</keyword>
<feature type="binding site" evidence="10">
    <location>
        <begin position="30"/>
        <end position="37"/>
    </location>
    <ligand>
        <name>ATP</name>
        <dbReference type="ChEBI" id="CHEBI:30616"/>
    </ligand>
</feature>
<feature type="domain" description="UvrD-like helicase C-terminal" evidence="13">
    <location>
        <begin position="290"/>
        <end position="537"/>
    </location>
</feature>
<dbReference type="Proteomes" id="UP000671914">
    <property type="component" value="Chromosome"/>
</dbReference>
<dbReference type="KEGG" id="aarc:G127AT_13500"/>
<dbReference type="PANTHER" id="PTHR11070:SF69">
    <property type="entry name" value="ATP-DEPENDENT DNA HELICASE UVRD2"/>
    <property type="match status" value="1"/>
</dbReference>
<keyword evidence="6" id="KW-0413">Isomerase</keyword>
<gene>
    <name evidence="14" type="ORF">G127AT_13500</name>
</gene>
<dbReference type="GO" id="GO:0043138">
    <property type="term" value="F:3'-5' DNA helicase activity"/>
    <property type="evidence" value="ECO:0007669"/>
    <property type="project" value="UniProtKB-EC"/>
</dbReference>
<evidence type="ECO:0000259" key="12">
    <source>
        <dbReference type="PROSITE" id="PS51198"/>
    </source>
</evidence>
<evidence type="ECO:0000256" key="11">
    <source>
        <dbReference type="SAM" id="MobiDB-lite"/>
    </source>
</evidence>
<dbReference type="PROSITE" id="PS51217">
    <property type="entry name" value="UVRD_HELICASE_CTER"/>
    <property type="match status" value="1"/>
</dbReference>
<dbReference type="Gene3D" id="3.40.50.300">
    <property type="entry name" value="P-loop containing nucleotide triphosphate hydrolases"/>
    <property type="match status" value="3"/>
</dbReference>
<dbReference type="AlphaFoldDB" id="A0A975IN62"/>
<keyword evidence="5 10" id="KW-0067">ATP-binding</keyword>
<evidence type="ECO:0000256" key="5">
    <source>
        <dbReference type="ARBA" id="ARBA00022840"/>
    </source>
</evidence>
<evidence type="ECO:0000313" key="15">
    <source>
        <dbReference type="Proteomes" id="UP000671914"/>
    </source>
</evidence>
<dbReference type="CDD" id="cd17932">
    <property type="entry name" value="DEXQc_UvrD"/>
    <property type="match status" value="1"/>
</dbReference>
<dbReference type="GO" id="GO:0003677">
    <property type="term" value="F:DNA binding"/>
    <property type="evidence" value="ECO:0007669"/>
    <property type="project" value="InterPro"/>
</dbReference>
<comment type="catalytic activity">
    <reaction evidence="9">
        <text>ATP + H2O = ADP + phosphate + H(+)</text>
        <dbReference type="Rhea" id="RHEA:13065"/>
        <dbReference type="ChEBI" id="CHEBI:15377"/>
        <dbReference type="ChEBI" id="CHEBI:15378"/>
        <dbReference type="ChEBI" id="CHEBI:30616"/>
        <dbReference type="ChEBI" id="CHEBI:43474"/>
        <dbReference type="ChEBI" id="CHEBI:456216"/>
        <dbReference type="EC" id="5.6.2.4"/>
    </reaction>
</comment>
<dbReference type="PROSITE" id="PS51198">
    <property type="entry name" value="UVRD_HELICASE_ATP_BIND"/>
    <property type="match status" value="1"/>
</dbReference>
<evidence type="ECO:0000256" key="10">
    <source>
        <dbReference type="PROSITE-ProRule" id="PRU00560"/>
    </source>
</evidence>
<evidence type="ECO:0000256" key="7">
    <source>
        <dbReference type="ARBA" id="ARBA00034617"/>
    </source>
</evidence>
<dbReference type="InterPro" id="IPR000212">
    <property type="entry name" value="DNA_helicase_UvrD/REP"/>
</dbReference>
<proteinExistence type="inferred from homology"/>
<evidence type="ECO:0000256" key="2">
    <source>
        <dbReference type="ARBA" id="ARBA00022741"/>
    </source>
</evidence>
<comment type="similarity">
    <text evidence="1">Belongs to the helicase family. UvrD subfamily.</text>
</comment>
<dbReference type="InterPro" id="IPR013986">
    <property type="entry name" value="DExx_box_DNA_helicase_dom_sf"/>
</dbReference>
<evidence type="ECO:0000313" key="14">
    <source>
        <dbReference type="EMBL" id="QTX04282.1"/>
    </source>
</evidence>
<evidence type="ECO:0000256" key="1">
    <source>
        <dbReference type="ARBA" id="ARBA00009922"/>
    </source>
</evidence>
<evidence type="ECO:0000256" key="4">
    <source>
        <dbReference type="ARBA" id="ARBA00022806"/>
    </source>
</evidence>
<keyword evidence="4 10" id="KW-0347">Helicase</keyword>
<dbReference type="FunFam" id="3.40.50.300:FF:001181">
    <property type="entry name" value="DNA helicase"/>
    <property type="match status" value="1"/>
</dbReference>
<evidence type="ECO:0000256" key="9">
    <source>
        <dbReference type="ARBA" id="ARBA00048988"/>
    </source>
</evidence>
<evidence type="ECO:0000256" key="6">
    <source>
        <dbReference type="ARBA" id="ARBA00023235"/>
    </source>
</evidence>
<dbReference type="Pfam" id="PF00580">
    <property type="entry name" value="UvrD-helicase"/>
    <property type="match status" value="1"/>
</dbReference>
<dbReference type="CDD" id="cd18807">
    <property type="entry name" value="SF1_C_UvrD"/>
    <property type="match status" value="1"/>
</dbReference>
<dbReference type="Pfam" id="PF13361">
    <property type="entry name" value="UvrD_C"/>
    <property type="match status" value="2"/>
</dbReference>
<sequence>MSEPEALLEALDEEQRVVAEALHGPVCVLAGAGTGKTRAITHRIAYGVRTGAYDPKRVMALTFTSRAANELRARLHALGAGGVPARTFHSAALAQLNHFWPQLAGGPAPRILEGKARVLAQAAQRIGLAVDTATLRDVAGEIEWRKVTGRSVEQYASAFEARGPVGRLSLEQVLELQAAYETLKDERRALDFEDVLLATAGMIAQEPAVAMHVREQYRHFVVDEYQDVSPLQQQLLELWLDDRSEVCVVGDASQTIYSFAGADAGYLLGFERRWHDATLVRLVRNYRSAPPIIGYANRIMAGRAGALQLRSGVGADAAAHPVLEAPPIHVADDDLAEARHVAARIRSLIDDGAAASGIAVLTRVNSQSAVVEQALGEAGVSHRVRGGARFFDLPEVREAVRALRAAALTISDEPLFKSVSDVLRSLGWSVEPPTGPGAVRARWESLNTIAALVDGMPAGTTFRQFADQLSARADAHHEPTVEAVTIATVHSAKGLEWDAVFLIGLAEGLLPISYARREESIDEERRLFYVGVTRARRRLELSWAKRSPQSRADREPSRFLREAGSRIPAGTPARAR</sequence>
<dbReference type="RefSeq" id="WP_210897716.1">
    <property type="nucleotide sequence ID" value="NZ_CP071696.1"/>
</dbReference>
<dbReference type="GO" id="GO:0016787">
    <property type="term" value="F:hydrolase activity"/>
    <property type="evidence" value="ECO:0007669"/>
    <property type="project" value="UniProtKB-UniRule"/>
</dbReference>
<evidence type="ECO:0000256" key="3">
    <source>
        <dbReference type="ARBA" id="ARBA00022801"/>
    </source>
</evidence>
<name>A0A975IN62_9MICO</name>
<accession>A0A975IN62</accession>
<evidence type="ECO:0000259" key="13">
    <source>
        <dbReference type="PROSITE" id="PS51217"/>
    </source>
</evidence>
<keyword evidence="15" id="KW-1185">Reference proteome</keyword>
<dbReference type="GO" id="GO:0000725">
    <property type="term" value="P:recombinational repair"/>
    <property type="evidence" value="ECO:0007669"/>
    <property type="project" value="TreeGrafter"/>
</dbReference>
<dbReference type="InterPro" id="IPR014016">
    <property type="entry name" value="UvrD-like_ATP-bd"/>
</dbReference>
<evidence type="ECO:0000256" key="8">
    <source>
        <dbReference type="ARBA" id="ARBA00034808"/>
    </source>
</evidence>
<organism evidence="14 15">
    <name type="scientific">Agromyces archimandritae</name>
    <dbReference type="NCBI Taxonomy" id="2781962"/>
    <lineage>
        <taxon>Bacteria</taxon>
        <taxon>Bacillati</taxon>
        <taxon>Actinomycetota</taxon>
        <taxon>Actinomycetes</taxon>
        <taxon>Micrococcales</taxon>
        <taxon>Microbacteriaceae</taxon>
        <taxon>Agromyces</taxon>
    </lineage>
</organism>
<dbReference type="SUPFAM" id="SSF52540">
    <property type="entry name" value="P-loop containing nucleoside triphosphate hydrolases"/>
    <property type="match status" value="1"/>
</dbReference>
<feature type="region of interest" description="Disordered" evidence="11">
    <location>
        <begin position="545"/>
        <end position="576"/>
    </location>
</feature>
<reference evidence="14" key="1">
    <citation type="submission" date="2021-03" db="EMBL/GenBank/DDBJ databases">
        <title>Agromyces archimandritus sp. nov., isolated from the cockroach Archimandrita tessellata.</title>
        <authorList>
            <person name="Guzman J."/>
            <person name="Ortuzar M."/>
            <person name="Poehlein A."/>
            <person name="Daniel R."/>
            <person name="Trujillo M."/>
            <person name="Vilcinskas A."/>
        </authorList>
    </citation>
    <scope>NUCLEOTIDE SEQUENCE</scope>
    <source>
        <strain evidence="14">G127AT</strain>
    </source>
</reference>
<dbReference type="PANTHER" id="PTHR11070">
    <property type="entry name" value="UVRD / RECB / PCRA DNA HELICASE FAMILY MEMBER"/>
    <property type="match status" value="1"/>
</dbReference>
<feature type="domain" description="UvrD-like helicase ATP-binding" evidence="12">
    <location>
        <begin position="9"/>
        <end position="289"/>
    </location>
</feature>
<dbReference type="GO" id="GO:0033202">
    <property type="term" value="C:DNA helicase complex"/>
    <property type="evidence" value="ECO:0007669"/>
    <property type="project" value="TreeGrafter"/>
</dbReference>
<dbReference type="EC" id="5.6.2.4" evidence="8"/>
<dbReference type="GO" id="GO:0005524">
    <property type="term" value="F:ATP binding"/>
    <property type="evidence" value="ECO:0007669"/>
    <property type="project" value="UniProtKB-UniRule"/>
</dbReference>
<feature type="compositionally biased region" description="Basic and acidic residues" evidence="11">
    <location>
        <begin position="551"/>
        <end position="564"/>
    </location>
</feature>